<comment type="caution">
    <text evidence="1">The sequence shown here is derived from an EMBL/GenBank/DDBJ whole genome shotgun (WGS) entry which is preliminary data.</text>
</comment>
<name>A0A0C2MNF5_THEKT</name>
<evidence type="ECO:0000313" key="2">
    <source>
        <dbReference type="Proteomes" id="UP000031668"/>
    </source>
</evidence>
<dbReference type="AlphaFoldDB" id="A0A0C2MNF5"/>
<accession>A0A0C2MNF5</accession>
<protein>
    <submittedName>
        <fullName evidence="1">Uncharacterized protein</fullName>
    </submittedName>
</protein>
<dbReference type="Proteomes" id="UP000031668">
    <property type="component" value="Unassembled WGS sequence"/>
</dbReference>
<evidence type="ECO:0000313" key="1">
    <source>
        <dbReference type="EMBL" id="KII68756.1"/>
    </source>
</evidence>
<dbReference type="EMBL" id="JWZT01002715">
    <property type="protein sequence ID" value="KII68756.1"/>
    <property type="molecule type" value="Genomic_DNA"/>
</dbReference>
<gene>
    <name evidence="1" type="ORF">RF11_13221</name>
</gene>
<sequence>MFERVKKGVNKSNLFWGGNDKLYVDNFHGKEPALAILENGVKEVPIMTEIFVGVFEHQVEPLKGKDDQKKEKITTGFSKISSNDFITTINDYVVSQTPHKKKSANKKIEKMKSGKKIKLKKQNLVNTEKTGKDLGPEDIGNNRLPKNMPDIIITKAIIESVNEKNDQDTDVADEENDNIIVKCWNYVCDCFYDVLEPILEYMGLDTTDEEIVTDEVAITDE</sequence>
<reference evidence="1 2" key="1">
    <citation type="journal article" date="2014" name="Genome Biol. Evol.">
        <title>The genome of the myxosporean Thelohanellus kitauei shows adaptations to nutrient acquisition within its fish host.</title>
        <authorList>
            <person name="Yang Y."/>
            <person name="Xiong J."/>
            <person name="Zhou Z."/>
            <person name="Huo F."/>
            <person name="Miao W."/>
            <person name="Ran C."/>
            <person name="Liu Y."/>
            <person name="Zhang J."/>
            <person name="Feng J."/>
            <person name="Wang M."/>
            <person name="Wang M."/>
            <person name="Wang L."/>
            <person name="Yao B."/>
        </authorList>
    </citation>
    <scope>NUCLEOTIDE SEQUENCE [LARGE SCALE GENOMIC DNA]</scope>
    <source>
        <strain evidence="1">Wuqing</strain>
    </source>
</reference>
<organism evidence="1 2">
    <name type="scientific">Thelohanellus kitauei</name>
    <name type="common">Myxosporean</name>
    <dbReference type="NCBI Taxonomy" id="669202"/>
    <lineage>
        <taxon>Eukaryota</taxon>
        <taxon>Metazoa</taxon>
        <taxon>Cnidaria</taxon>
        <taxon>Myxozoa</taxon>
        <taxon>Myxosporea</taxon>
        <taxon>Bivalvulida</taxon>
        <taxon>Platysporina</taxon>
        <taxon>Myxobolidae</taxon>
        <taxon>Thelohanellus</taxon>
    </lineage>
</organism>
<proteinExistence type="predicted"/>
<keyword evidence="2" id="KW-1185">Reference proteome</keyword>